<evidence type="ECO:0000256" key="3">
    <source>
        <dbReference type="ARBA" id="ARBA00022475"/>
    </source>
</evidence>
<comment type="subcellular location">
    <subcellularLocation>
        <location evidence="1">Cell membrane</location>
        <topology evidence="1">Peripheral membrane protein</topology>
    </subcellularLocation>
</comment>
<keyword evidence="6 11" id="KW-0067">ATP-binding</keyword>
<comment type="caution">
    <text evidence="11">The sequence shown here is derived from an EMBL/GenBank/DDBJ whole genome shotgun (WGS) entry which is preliminary data.</text>
</comment>
<dbReference type="PROSITE" id="PS50893">
    <property type="entry name" value="ABC_TRANSPORTER_2"/>
    <property type="match status" value="1"/>
</dbReference>
<evidence type="ECO:0000256" key="1">
    <source>
        <dbReference type="ARBA" id="ARBA00004202"/>
    </source>
</evidence>
<evidence type="ECO:0000313" key="12">
    <source>
        <dbReference type="Proteomes" id="UP001500943"/>
    </source>
</evidence>
<proteinExistence type="predicted"/>
<dbReference type="PANTHER" id="PTHR42771:SF2">
    <property type="entry name" value="IRON(3+)-HYDROXAMATE IMPORT ATP-BINDING PROTEIN FHUC"/>
    <property type="match status" value="1"/>
</dbReference>
<protein>
    <submittedName>
        <fullName evidence="11">ABC transporter ATP-binding protein</fullName>
    </submittedName>
</protein>
<dbReference type="Gene3D" id="3.40.50.300">
    <property type="entry name" value="P-loop containing nucleotide triphosphate hydrolases"/>
    <property type="match status" value="1"/>
</dbReference>
<dbReference type="SUPFAM" id="SSF52540">
    <property type="entry name" value="P-loop containing nucleoside triphosphate hydrolases"/>
    <property type="match status" value="1"/>
</dbReference>
<dbReference type="InterPro" id="IPR003439">
    <property type="entry name" value="ABC_transporter-like_ATP-bd"/>
</dbReference>
<evidence type="ECO:0000313" key="11">
    <source>
        <dbReference type="EMBL" id="GAA1219654.1"/>
    </source>
</evidence>
<keyword evidence="12" id="KW-1185">Reference proteome</keyword>
<dbReference type="Pfam" id="PF00005">
    <property type="entry name" value="ABC_tran"/>
    <property type="match status" value="1"/>
</dbReference>
<evidence type="ECO:0000259" key="10">
    <source>
        <dbReference type="PROSITE" id="PS50893"/>
    </source>
</evidence>
<evidence type="ECO:0000256" key="2">
    <source>
        <dbReference type="ARBA" id="ARBA00022448"/>
    </source>
</evidence>
<keyword evidence="4" id="KW-0410">Iron transport</keyword>
<name>A0ABN1VRN2_9MICO</name>
<dbReference type="EMBL" id="BAAAKW010000032">
    <property type="protein sequence ID" value="GAA1219654.1"/>
    <property type="molecule type" value="Genomic_DNA"/>
</dbReference>
<keyword evidence="5" id="KW-0547">Nucleotide-binding</keyword>
<dbReference type="PROSITE" id="PS00211">
    <property type="entry name" value="ABC_TRANSPORTER_1"/>
    <property type="match status" value="1"/>
</dbReference>
<dbReference type="PANTHER" id="PTHR42771">
    <property type="entry name" value="IRON(3+)-HYDROXAMATE IMPORT ATP-BINDING PROTEIN FHUC"/>
    <property type="match status" value="1"/>
</dbReference>
<evidence type="ECO:0000256" key="6">
    <source>
        <dbReference type="ARBA" id="ARBA00022840"/>
    </source>
</evidence>
<reference evidence="11 12" key="1">
    <citation type="journal article" date="2019" name="Int. J. Syst. Evol. Microbiol.">
        <title>The Global Catalogue of Microorganisms (GCM) 10K type strain sequencing project: providing services to taxonomists for standard genome sequencing and annotation.</title>
        <authorList>
            <consortium name="The Broad Institute Genomics Platform"/>
            <consortium name="The Broad Institute Genome Sequencing Center for Infectious Disease"/>
            <person name="Wu L."/>
            <person name="Ma J."/>
        </authorList>
    </citation>
    <scope>NUCLEOTIDE SEQUENCE [LARGE SCALE GENOMIC DNA]</scope>
    <source>
        <strain evidence="11 12">JCM 12762</strain>
    </source>
</reference>
<evidence type="ECO:0000256" key="7">
    <source>
        <dbReference type="ARBA" id="ARBA00023004"/>
    </source>
</evidence>
<evidence type="ECO:0000256" key="4">
    <source>
        <dbReference type="ARBA" id="ARBA00022496"/>
    </source>
</evidence>
<dbReference type="GO" id="GO:0005524">
    <property type="term" value="F:ATP binding"/>
    <property type="evidence" value="ECO:0007669"/>
    <property type="project" value="UniProtKB-KW"/>
</dbReference>
<dbReference type="SMART" id="SM00382">
    <property type="entry name" value="AAA"/>
    <property type="match status" value="1"/>
</dbReference>
<gene>
    <name evidence="11" type="ORF">GCM10009655_18940</name>
</gene>
<dbReference type="InterPro" id="IPR051535">
    <property type="entry name" value="Siderophore_ABC-ATPase"/>
</dbReference>
<dbReference type="InterPro" id="IPR027417">
    <property type="entry name" value="P-loop_NTPase"/>
</dbReference>
<evidence type="ECO:0000256" key="9">
    <source>
        <dbReference type="ARBA" id="ARBA00023136"/>
    </source>
</evidence>
<keyword evidence="9" id="KW-0472">Membrane</keyword>
<dbReference type="Proteomes" id="UP001500943">
    <property type="component" value="Unassembled WGS sequence"/>
</dbReference>
<keyword evidence="7" id="KW-0408">Iron</keyword>
<dbReference type="InterPro" id="IPR017871">
    <property type="entry name" value="ABC_transporter-like_CS"/>
</dbReference>
<organism evidence="11 12">
    <name type="scientific">Rhodoglobus aureus</name>
    <dbReference type="NCBI Taxonomy" id="191497"/>
    <lineage>
        <taxon>Bacteria</taxon>
        <taxon>Bacillati</taxon>
        <taxon>Actinomycetota</taxon>
        <taxon>Actinomycetes</taxon>
        <taxon>Micrococcales</taxon>
        <taxon>Microbacteriaceae</taxon>
        <taxon>Rhodoglobus</taxon>
    </lineage>
</organism>
<sequence>MTQAQMRPAHELRADNVTLNYGGRDIVSNVSFAIPDGKITVIVGANACGKSTLLRGLSRLLRPASGHVMLDGRDIHPLPSKEVAQVVGILPQSPIAPEGITVRDLVARGRYPHQGWFQQWSSADDVAVERALHTTDTAELASRRLEELSGGQRQRVWIAMALSQDPDILLLDEPTTFLDVRHQLDALDVLADLNSERGTTIVMVLHELNLAARYADHMVLMREGQILAEGTPTEVVTADRMREAFGLESQIIADPVSHSPMVIPVGRA</sequence>
<keyword evidence="2" id="KW-0813">Transport</keyword>
<dbReference type="InterPro" id="IPR003593">
    <property type="entry name" value="AAA+_ATPase"/>
</dbReference>
<accession>A0ABN1VRN2</accession>
<keyword evidence="3" id="KW-1003">Cell membrane</keyword>
<keyword evidence="8" id="KW-0406">Ion transport</keyword>
<evidence type="ECO:0000256" key="5">
    <source>
        <dbReference type="ARBA" id="ARBA00022741"/>
    </source>
</evidence>
<feature type="domain" description="ABC transporter" evidence="10">
    <location>
        <begin position="12"/>
        <end position="248"/>
    </location>
</feature>
<dbReference type="CDD" id="cd03214">
    <property type="entry name" value="ABC_Iron-Siderophores_B12_Hemin"/>
    <property type="match status" value="1"/>
</dbReference>
<evidence type="ECO:0000256" key="8">
    <source>
        <dbReference type="ARBA" id="ARBA00023065"/>
    </source>
</evidence>